<dbReference type="AlphaFoldDB" id="A0A7I8VFS7"/>
<dbReference type="GO" id="GO:0003735">
    <property type="term" value="F:structural constituent of ribosome"/>
    <property type="evidence" value="ECO:0007669"/>
    <property type="project" value="InterPro"/>
</dbReference>
<dbReference type="OrthoDB" id="270763at2759"/>
<accession>A0A7I8VFS7</accession>
<dbReference type="Proteomes" id="UP000549394">
    <property type="component" value="Unassembled WGS sequence"/>
</dbReference>
<dbReference type="EMBL" id="CAJFCJ010000006">
    <property type="protein sequence ID" value="CAD5115208.1"/>
    <property type="molecule type" value="Genomic_DNA"/>
</dbReference>
<reference evidence="8 9" key="1">
    <citation type="submission" date="2020-08" db="EMBL/GenBank/DDBJ databases">
        <authorList>
            <person name="Hejnol A."/>
        </authorList>
    </citation>
    <scope>NUCLEOTIDE SEQUENCE [LARGE SCALE GENOMIC DNA]</scope>
</reference>
<dbReference type="PANTHER" id="PTHR21183:SF18">
    <property type="entry name" value="LARGE RIBOSOMAL SUBUNIT PROTEIN UL29M"/>
    <property type="match status" value="1"/>
</dbReference>
<feature type="compositionally biased region" description="Basic and acidic residues" evidence="7">
    <location>
        <begin position="206"/>
        <end position="216"/>
    </location>
</feature>
<evidence type="ECO:0000256" key="6">
    <source>
        <dbReference type="ARBA" id="ARBA00035289"/>
    </source>
</evidence>
<comment type="caution">
    <text evidence="8">The sequence shown here is derived from an EMBL/GenBank/DDBJ whole genome shotgun (WGS) entry which is preliminary data.</text>
</comment>
<dbReference type="PANTHER" id="PTHR21183">
    <property type="entry name" value="RIBOSOMAL PROTEIN L47, MITOCHONDRIAL-RELATED"/>
    <property type="match status" value="1"/>
</dbReference>
<evidence type="ECO:0000256" key="5">
    <source>
        <dbReference type="ARBA" id="ARBA00023274"/>
    </source>
</evidence>
<protein>
    <recommendedName>
        <fullName evidence="6">Large ribosomal subunit protein uL29m</fullName>
    </recommendedName>
</protein>
<comment type="subcellular location">
    <subcellularLocation>
        <location evidence="1">Mitochondrion</location>
    </subcellularLocation>
</comment>
<keyword evidence="5" id="KW-0687">Ribonucleoprotein</keyword>
<evidence type="ECO:0000313" key="9">
    <source>
        <dbReference type="Proteomes" id="UP000549394"/>
    </source>
</evidence>
<keyword evidence="9" id="KW-1185">Reference proteome</keyword>
<sequence length="226" mass="26881">MAASMKCAKTVLSSPKVRTFVNKTYLRNNSVYFSTSSQALEKAKSPPGLDEFFDAKENWNESTIKVGRPWLEDELRLKSNEDLHKLWYILLKERNMIMTMAEEYKRTANLMPAPERQEKVEESMENLLTVIRERDRAVNVLNTGETGDPGKRCYPNELGIVDWRYKVENYRPLHLRRWRLEKHWSAPLIRLLKERKFKKAYREKKLKEKKKEDIRKRFPSQSDLEG</sequence>
<dbReference type="Pfam" id="PF06984">
    <property type="entry name" value="MRP-L47"/>
    <property type="match status" value="1"/>
</dbReference>
<dbReference type="GO" id="GO:0005762">
    <property type="term" value="C:mitochondrial large ribosomal subunit"/>
    <property type="evidence" value="ECO:0007669"/>
    <property type="project" value="TreeGrafter"/>
</dbReference>
<evidence type="ECO:0000313" key="8">
    <source>
        <dbReference type="EMBL" id="CAD5115208.1"/>
    </source>
</evidence>
<comment type="similarity">
    <text evidence="2">Belongs to the universal ribosomal protein uL29 family.</text>
</comment>
<evidence type="ECO:0000256" key="1">
    <source>
        <dbReference type="ARBA" id="ARBA00004173"/>
    </source>
</evidence>
<dbReference type="Gene3D" id="6.10.330.20">
    <property type="match status" value="1"/>
</dbReference>
<evidence type="ECO:0000256" key="2">
    <source>
        <dbReference type="ARBA" id="ARBA00009254"/>
    </source>
</evidence>
<feature type="region of interest" description="Disordered" evidence="7">
    <location>
        <begin position="206"/>
        <end position="226"/>
    </location>
</feature>
<keyword evidence="4" id="KW-0496">Mitochondrion</keyword>
<proteinExistence type="inferred from homology"/>
<evidence type="ECO:0000256" key="4">
    <source>
        <dbReference type="ARBA" id="ARBA00023128"/>
    </source>
</evidence>
<evidence type="ECO:0000256" key="7">
    <source>
        <dbReference type="SAM" id="MobiDB-lite"/>
    </source>
</evidence>
<dbReference type="GO" id="GO:0032543">
    <property type="term" value="P:mitochondrial translation"/>
    <property type="evidence" value="ECO:0007669"/>
    <property type="project" value="TreeGrafter"/>
</dbReference>
<keyword evidence="3" id="KW-0689">Ribosomal protein</keyword>
<organism evidence="8 9">
    <name type="scientific">Dimorphilus gyrociliatus</name>
    <dbReference type="NCBI Taxonomy" id="2664684"/>
    <lineage>
        <taxon>Eukaryota</taxon>
        <taxon>Metazoa</taxon>
        <taxon>Spiralia</taxon>
        <taxon>Lophotrochozoa</taxon>
        <taxon>Annelida</taxon>
        <taxon>Polychaeta</taxon>
        <taxon>Polychaeta incertae sedis</taxon>
        <taxon>Dinophilidae</taxon>
        <taxon>Dimorphilus</taxon>
    </lineage>
</organism>
<evidence type="ECO:0000256" key="3">
    <source>
        <dbReference type="ARBA" id="ARBA00022980"/>
    </source>
</evidence>
<gene>
    <name evidence="8" type="ORF">DGYR_LOCUS3972</name>
</gene>
<dbReference type="InterPro" id="IPR010729">
    <property type="entry name" value="Ribosomal_uL29_mit"/>
</dbReference>
<dbReference type="InterPro" id="IPR038340">
    <property type="entry name" value="MRP-L47_sf"/>
</dbReference>
<name>A0A7I8VFS7_9ANNE</name>